<name>X1D7C2_9ZZZZ</name>
<dbReference type="AlphaFoldDB" id="X1D7C2"/>
<dbReference type="EMBL" id="BART01031613">
    <property type="protein sequence ID" value="GAH16117.1"/>
    <property type="molecule type" value="Genomic_DNA"/>
</dbReference>
<comment type="caution">
    <text evidence="1">The sequence shown here is derived from an EMBL/GenBank/DDBJ whole genome shotgun (WGS) entry which is preliminary data.</text>
</comment>
<dbReference type="PANTHER" id="PTHR47786:SF2">
    <property type="entry name" value="GLYCOSYL HYDROLASE FAMILY 13 CATALYTIC DOMAIN-CONTAINING PROTEIN"/>
    <property type="match status" value="1"/>
</dbReference>
<evidence type="ECO:0000313" key="1">
    <source>
        <dbReference type="EMBL" id="GAH16117.1"/>
    </source>
</evidence>
<accession>X1D7C2</accession>
<reference evidence="1" key="1">
    <citation type="journal article" date="2014" name="Front. Microbiol.">
        <title>High frequency of phylogenetically diverse reductive dehalogenase-homologous genes in deep subseafloor sedimentary metagenomes.</title>
        <authorList>
            <person name="Kawai M."/>
            <person name="Futagami T."/>
            <person name="Toyoda A."/>
            <person name="Takaki Y."/>
            <person name="Nishi S."/>
            <person name="Hori S."/>
            <person name="Arai W."/>
            <person name="Tsubouchi T."/>
            <person name="Morono Y."/>
            <person name="Uchiyama I."/>
            <person name="Ito T."/>
            <person name="Fujiyama A."/>
            <person name="Inagaki F."/>
            <person name="Takami H."/>
        </authorList>
    </citation>
    <scope>NUCLEOTIDE SEQUENCE</scope>
    <source>
        <strain evidence="1">Expedition CK06-06</strain>
    </source>
</reference>
<sequence>TVWPKHPKIYEINTWPWLTNLSDKFGHGFKLNDIPLDIIYQEMSFFDVVWLMGVWERSPIGREIAMNHEGLQEEYRKAIRYFNTQDVVGSPYSIYYYHISSQLGGSDALKSFREDLKKTGYIIDIRLRTKPCFN</sequence>
<gene>
    <name evidence="1" type="ORF">S01H4_54874</name>
</gene>
<proteinExistence type="predicted"/>
<dbReference type="InterPro" id="IPR017853">
    <property type="entry name" value="GH"/>
</dbReference>
<feature type="non-terminal residue" evidence="1">
    <location>
        <position position="1"/>
    </location>
</feature>
<protein>
    <submittedName>
        <fullName evidence="1">Uncharacterized protein</fullName>
    </submittedName>
</protein>
<organism evidence="1">
    <name type="scientific">marine sediment metagenome</name>
    <dbReference type="NCBI Taxonomy" id="412755"/>
    <lineage>
        <taxon>unclassified sequences</taxon>
        <taxon>metagenomes</taxon>
        <taxon>ecological metagenomes</taxon>
    </lineage>
</organism>
<dbReference type="PANTHER" id="PTHR47786">
    <property type="entry name" value="ALPHA-1,4-GLUCAN:MALTOSE-1-PHOSPHATE MALTOSYLTRANSFERASE"/>
    <property type="match status" value="1"/>
</dbReference>
<dbReference type="SUPFAM" id="SSF51445">
    <property type="entry name" value="(Trans)glycosidases"/>
    <property type="match status" value="1"/>
</dbReference>